<evidence type="ECO:0000313" key="1">
    <source>
        <dbReference type="EMBL" id="NMH17032.1"/>
    </source>
</evidence>
<comment type="caution">
    <text evidence="1">The sequence shown here is derived from an EMBL/GenBank/DDBJ whole genome shotgun (WGS) entry which is preliminary data.</text>
</comment>
<dbReference type="SUPFAM" id="SSF88713">
    <property type="entry name" value="Glycoside hydrolase/deacetylase"/>
    <property type="match status" value="1"/>
</dbReference>
<dbReference type="InterPro" id="IPR011330">
    <property type="entry name" value="Glyco_hydro/deAcase_b/a-brl"/>
</dbReference>
<evidence type="ECO:0000313" key="2">
    <source>
        <dbReference type="Proteomes" id="UP000669605"/>
    </source>
</evidence>
<proteinExistence type="predicted"/>
<dbReference type="Gene3D" id="3.20.20.370">
    <property type="entry name" value="Glycoside hydrolase/deacetylase"/>
    <property type="match status" value="1"/>
</dbReference>
<dbReference type="Proteomes" id="UP000669605">
    <property type="component" value="Unassembled WGS sequence"/>
</dbReference>
<accession>A0ABX1QM62</accession>
<protein>
    <submittedName>
        <fullName evidence="1">DUF2334 domain-containing protein</fullName>
    </submittedName>
</protein>
<dbReference type="CDD" id="cd11374">
    <property type="entry name" value="CE4_u10"/>
    <property type="match status" value="1"/>
</dbReference>
<dbReference type="InterPro" id="IPR018763">
    <property type="entry name" value="DUF2334"/>
</dbReference>
<gene>
    <name evidence="1" type="ORF">GV368_07970</name>
</gene>
<name>A0ABX1QM62_9PROT</name>
<keyword evidence="2" id="KW-1185">Reference proteome</keyword>
<organism evidence="1 2">
    <name type="scientific">Tepidiphilus baoligensis</name>
    <dbReference type="NCBI Taxonomy" id="2698687"/>
    <lineage>
        <taxon>Bacteria</taxon>
        <taxon>Pseudomonadati</taxon>
        <taxon>Pseudomonadota</taxon>
        <taxon>Hydrogenophilia</taxon>
        <taxon>Hydrogenophilales</taxon>
        <taxon>Hydrogenophilaceae</taxon>
        <taxon>Tepidiphilus</taxon>
    </lineage>
</organism>
<dbReference type="RefSeq" id="WP_169116135.1">
    <property type="nucleotide sequence ID" value="NZ_JAAAUB010000010.1"/>
</dbReference>
<dbReference type="Pfam" id="PF10096">
    <property type="entry name" value="DUF2334"/>
    <property type="match status" value="1"/>
</dbReference>
<reference evidence="1 2" key="1">
    <citation type="journal article" date="2020" name="Curr. Microbiol.">
        <title>Tepidiphilus baoligensis sp. nov., a Novel Bacterium of the Family Hydrogenophilaceae Isolated from an Oil Reservoir.</title>
        <authorList>
            <person name="Zhang X."/>
            <person name="Wang G."/>
            <person name="Ma X."/>
            <person name="Yu J."/>
            <person name="You J."/>
            <person name="Xue Y."/>
            <person name="Ma Y."/>
        </authorList>
    </citation>
    <scope>NUCLEOTIDE SEQUENCE [LARGE SCALE GENOMIC DNA]</scope>
    <source>
        <strain evidence="1 2">B18-69</strain>
    </source>
</reference>
<dbReference type="EMBL" id="JAAAUB010000010">
    <property type="protein sequence ID" value="NMH17032.1"/>
    <property type="molecule type" value="Genomic_DNA"/>
</dbReference>
<sequence>MKARFSVVLHDVAPATWPLYADFAAHAASWGVPLTLLLVPDYHGQGTFDREPRFCAAIERELARGGEAVLHGYFHADELPCHGPIDFVRRRIFTHEGEFAAISEQEAQMRLERGLALFACLGWPVEGFVAPGWLLGEGAWRALARTPLRYTSSPRRVYVRAGAGWRSIEAPSLVWSARSGWRRLVSQVVNERWLRRSANRPWLRLGLHPVDMRHERSRRFWERTTRALLAERMPSTKVDALRHLAALQQGSDGGVLVAQQAQAAGDAVRAL</sequence>